<reference evidence="12" key="1">
    <citation type="submission" date="2023-04" db="EMBL/GenBank/DDBJ databases">
        <title>Phytophthora lilii NBRC 32176.</title>
        <authorList>
            <person name="Ichikawa N."/>
            <person name="Sato H."/>
            <person name="Tonouchi N."/>
        </authorList>
    </citation>
    <scope>NUCLEOTIDE SEQUENCE</scope>
    <source>
        <strain evidence="12">NBRC 32176</strain>
    </source>
</reference>
<evidence type="ECO:0000256" key="8">
    <source>
        <dbReference type="ARBA" id="ARBA00048679"/>
    </source>
</evidence>
<comment type="catalytic activity">
    <reaction evidence="7">
        <text>L-threonyl-[protein] + ATP = O-phospho-L-threonyl-[protein] + ADP + H(+)</text>
        <dbReference type="Rhea" id="RHEA:46608"/>
        <dbReference type="Rhea" id="RHEA-COMP:11060"/>
        <dbReference type="Rhea" id="RHEA-COMP:11605"/>
        <dbReference type="ChEBI" id="CHEBI:15378"/>
        <dbReference type="ChEBI" id="CHEBI:30013"/>
        <dbReference type="ChEBI" id="CHEBI:30616"/>
        <dbReference type="ChEBI" id="CHEBI:61977"/>
        <dbReference type="ChEBI" id="CHEBI:456216"/>
        <dbReference type="EC" id="2.7.11.1"/>
    </reaction>
</comment>
<feature type="compositionally biased region" description="Basic and acidic residues" evidence="9">
    <location>
        <begin position="304"/>
        <end position="333"/>
    </location>
</feature>
<name>A0A9W6X9D9_9STRA</name>
<dbReference type="SMART" id="SM00220">
    <property type="entry name" value="S_TKc"/>
    <property type="match status" value="1"/>
</dbReference>
<keyword evidence="3" id="KW-0808">Transferase</keyword>
<evidence type="ECO:0000256" key="6">
    <source>
        <dbReference type="ARBA" id="ARBA00022840"/>
    </source>
</evidence>
<gene>
    <name evidence="12" type="ORF">Plil01_001451400</name>
</gene>
<evidence type="ECO:0000256" key="1">
    <source>
        <dbReference type="ARBA" id="ARBA00008874"/>
    </source>
</evidence>
<keyword evidence="2" id="KW-0723">Serine/threonine-protein kinase</keyword>
<dbReference type="InterPro" id="IPR008936">
    <property type="entry name" value="Rho_GTPase_activation_prot"/>
</dbReference>
<keyword evidence="13" id="KW-1185">Reference proteome</keyword>
<evidence type="ECO:0000313" key="12">
    <source>
        <dbReference type="EMBL" id="GMF34057.1"/>
    </source>
</evidence>
<feature type="compositionally biased region" description="Polar residues" evidence="9">
    <location>
        <begin position="472"/>
        <end position="488"/>
    </location>
</feature>
<dbReference type="CDD" id="cd00159">
    <property type="entry name" value="RhoGAP"/>
    <property type="match status" value="1"/>
</dbReference>
<evidence type="ECO:0000259" key="10">
    <source>
        <dbReference type="PROSITE" id="PS50011"/>
    </source>
</evidence>
<dbReference type="GO" id="GO:0005737">
    <property type="term" value="C:cytoplasm"/>
    <property type="evidence" value="ECO:0007669"/>
    <property type="project" value="TreeGrafter"/>
</dbReference>
<dbReference type="SUPFAM" id="SSF56112">
    <property type="entry name" value="Protein kinase-like (PK-like)"/>
    <property type="match status" value="1"/>
</dbReference>
<sequence length="1251" mass="137338">MAKPRRASYAVTSAELPVLKTLGLEEVDPEDVFELQRKEGAGAFGRVFRACYKVDRSRLAALKVIPVALEAGERGEDIESVRREIQFLRECDHPNVVAFHGAYYKDGALWVAMEHCAGGSVGDVRRVRALSESEISVIMRGALRGLAYLHSRRKIHRDVKGGNILLTDSGQVKIADFGVSAQLRDTLSRRGSFVGTPYWMSPELIQDSDYDFKADIWSLGITAIELADQKPPLFDEHPMRVLIQIPRNPPPQVAHPEKWSAAFLDFLRFCLRKDPAERPSALECMQHAFIRREAHVERVFARGERGEGITEDEKHASPSEVDVKAPHEIKQADGTEVSHPVVLPDMKKTNAISGPTVTTTTIEQELEEEISEEIGNADAALSEASGSSQSGEEDDAEASTGLLGETFEFKESGVQSPPVGATATPLAAKPPLLNASADDILNLSADEPVTQLPVLGQVENKLLDDQEAVSRLTGQQLQSPPGTSSFRQPPTEFKLLPSSAKSPVIRGNAGRDSSTRFVKMNDTSRTSSGGDLNSLSIASGTQAKKPPRPSSPAVALRPKVSLSPPISPSISSSWLSVSSHQNDPLASIDTVTDARVNRLLSSFSNTTSSQSLAAAMRAYNDQYTVDTPGRNTTRQSFNWRSVEAALPSASTAVSPSTRDESNSTRASGKIFVGDPFRASHDVCVKYNSIQAQYEGVPMAAEWAALHQQFGIALSHMRCRSSTASQGSNTEDRVPALLRMLRRELVRHGGLRSKYIYRVSPVQEEVQRAKAAINRGSFDSAQIGDPHVYASLLKLWLRELPALLLDALDVQDLSAVTKLIMTSTSTRFVEDEDGLHLVTPANIDIVDNQITRTLQKLGSRENAVFQWLLEHMLEVNAYKASNQMTTQALATVMAPNLYSCTGLARSSQENAGNLMREVVTFLRVLLSWRRTSLGSSRTLPTFLLEQEEKNVVAAFSASAETPISKGQASVLQERVRESLTKIGKSSQPDSKNLQKVSLEAVLRNCVHRLWADLENSEVTSVDTTRQENVLRHVFCEFQQSFLQLVAQYSKRNSERVWANDMLTKTKQGEQPEKLIPASLGKVKDWVGAALTFEDFCRLLDREQTTQDKLERLQAKYGGAGAHRSNNIDNQHCATSYASISKCLSRVHQYQQEAQSSLGDKSTQSNQTEESKISKADSLLLDGAVRLATLPTKSKRTSDAGASSKLHRNIAILGERQPAVGNMLALLGDQTRGLNLRWLEDQLMDVNSTPTTT</sequence>
<evidence type="ECO:0000256" key="3">
    <source>
        <dbReference type="ARBA" id="ARBA00022679"/>
    </source>
</evidence>
<dbReference type="InterPro" id="IPR050629">
    <property type="entry name" value="STE20/SPS1-PAK"/>
</dbReference>
<dbReference type="SMART" id="SM00324">
    <property type="entry name" value="RhoGAP"/>
    <property type="match status" value="1"/>
</dbReference>
<protein>
    <submittedName>
        <fullName evidence="12">Unnamed protein product</fullName>
    </submittedName>
</protein>
<dbReference type="Gene3D" id="1.10.510.10">
    <property type="entry name" value="Transferase(Phosphotransferase) domain 1"/>
    <property type="match status" value="1"/>
</dbReference>
<dbReference type="PANTHER" id="PTHR48012">
    <property type="entry name" value="STERILE20-LIKE KINASE, ISOFORM B-RELATED"/>
    <property type="match status" value="1"/>
</dbReference>
<dbReference type="EMBL" id="BSXW01001142">
    <property type="protein sequence ID" value="GMF34057.1"/>
    <property type="molecule type" value="Genomic_DNA"/>
</dbReference>
<dbReference type="InterPro" id="IPR011009">
    <property type="entry name" value="Kinase-like_dom_sf"/>
</dbReference>
<evidence type="ECO:0000313" key="13">
    <source>
        <dbReference type="Proteomes" id="UP001165083"/>
    </source>
</evidence>
<evidence type="ECO:0000256" key="9">
    <source>
        <dbReference type="SAM" id="MobiDB-lite"/>
    </source>
</evidence>
<dbReference type="PROSITE" id="PS50011">
    <property type="entry name" value="PROTEIN_KINASE_DOM"/>
    <property type="match status" value="1"/>
</dbReference>
<dbReference type="GO" id="GO:0004674">
    <property type="term" value="F:protein serine/threonine kinase activity"/>
    <property type="evidence" value="ECO:0007669"/>
    <property type="project" value="UniProtKB-KW"/>
</dbReference>
<dbReference type="Pfam" id="PF00620">
    <property type="entry name" value="RhoGAP"/>
    <property type="match status" value="1"/>
</dbReference>
<dbReference type="AlphaFoldDB" id="A0A9W6X9D9"/>
<feature type="region of interest" description="Disordered" evidence="9">
    <location>
        <begin position="304"/>
        <end position="355"/>
    </location>
</feature>
<feature type="compositionally biased region" description="Low complexity" evidence="9">
    <location>
        <begin position="379"/>
        <end position="390"/>
    </location>
</feature>
<dbReference type="PANTHER" id="PTHR48012:SF10">
    <property type="entry name" value="FI20177P1"/>
    <property type="match status" value="1"/>
</dbReference>
<dbReference type="InterPro" id="IPR000198">
    <property type="entry name" value="RhoGAP_dom"/>
</dbReference>
<comment type="catalytic activity">
    <reaction evidence="8">
        <text>L-seryl-[protein] + ATP = O-phospho-L-seryl-[protein] + ADP + H(+)</text>
        <dbReference type="Rhea" id="RHEA:17989"/>
        <dbReference type="Rhea" id="RHEA-COMP:9863"/>
        <dbReference type="Rhea" id="RHEA-COMP:11604"/>
        <dbReference type="ChEBI" id="CHEBI:15378"/>
        <dbReference type="ChEBI" id="CHEBI:29999"/>
        <dbReference type="ChEBI" id="CHEBI:30616"/>
        <dbReference type="ChEBI" id="CHEBI:83421"/>
        <dbReference type="ChEBI" id="CHEBI:456216"/>
        <dbReference type="EC" id="2.7.11.1"/>
    </reaction>
</comment>
<evidence type="ECO:0000256" key="5">
    <source>
        <dbReference type="ARBA" id="ARBA00022777"/>
    </source>
</evidence>
<organism evidence="12 13">
    <name type="scientific">Phytophthora lilii</name>
    <dbReference type="NCBI Taxonomy" id="2077276"/>
    <lineage>
        <taxon>Eukaryota</taxon>
        <taxon>Sar</taxon>
        <taxon>Stramenopiles</taxon>
        <taxon>Oomycota</taxon>
        <taxon>Peronosporomycetes</taxon>
        <taxon>Peronosporales</taxon>
        <taxon>Peronosporaceae</taxon>
        <taxon>Phytophthora</taxon>
    </lineage>
</organism>
<proteinExistence type="inferred from homology"/>
<evidence type="ECO:0000256" key="2">
    <source>
        <dbReference type="ARBA" id="ARBA00022527"/>
    </source>
</evidence>
<dbReference type="GO" id="GO:0007165">
    <property type="term" value="P:signal transduction"/>
    <property type="evidence" value="ECO:0007669"/>
    <property type="project" value="InterPro"/>
</dbReference>
<comment type="similarity">
    <text evidence="1">Belongs to the protein kinase superfamily. STE Ser/Thr protein kinase family. STE20 subfamily.</text>
</comment>
<feature type="region of interest" description="Disordered" evidence="9">
    <location>
        <begin position="379"/>
        <end position="399"/>
    </location>
</feature>
<dbReference type="Proteomes" id="UP001165083">
    <property type="component" value="Unassembled WGS sequence"/>
</dbReference>
<evidence type="ECO:0000259" key="11">
    <source>
        <dbReference type="PROSITE" id="PS50238"/>
    </source>
</evidence>
<dbReference type="Gene3D" id="1.10.555.10">
    <property type="entry name" value="Rho GTPase activation protein"/>
    <property type="match status" value="1"/>
</dbReference>
<keyword evidence="4" id="KW-0547">Nucleotide-binding</keyword>
<feature type="compositionally biased region" description="Polar residues" evidence="9">
    <location>
        <begin position="1152"/>
        <end position="1166"/>
    </location>
</feature>
<evidence type="ECO:0000256" key="7">
    <source>
        <dbReference type="ARBA" id="ARBA00047899"/>
    </source>
</evidence>
<dbReference type="Pfam" id="PF00069">
    <property type="entry name" value="Pkinase"/>
    <property type="match status" value="1"/>
</dbReference>
<dbReference type="OrthoDB" id="8693905at2759"/>
<dbReference type="InterPro" id="IPR000719">
    <property type="entry name" value="Prot_kinase_dom"/>
</dbReference>
<keyword evidence="5" id="KW-0418">Kinase</keyword>
<feature type="domain" description="Protein kinase" evidence="10">
    <location>
        <begin position="33"/>
        <end position="290"/>
    </location>
</feature>
<comment type="caution">
    <text evidence="12">The sequence shown here is derived from an EMBL/GenBank/DDBJ whole genome shotgun (WGS) entry which is preliminary data.</text>
</comment>
<dbReference type="GO" id="GO:0005524">
    <property type="term" value="F:ATP binding"/>
    <property type="evidence" value="ECO:0007669"/>
    <property type="project" value="UniProtKB-KW"/>
</dbReference>
<dbReference type="PROSITE" id="PS50238">
    <property type="entry name" value="RHOGAP"/>
    <property type="match status" value="1"/>
</dbReference>
<feature type="compositionally biased region" description="Polar residues" evidence="9">
    <location>
        <begin position="511"/>
        <end position="542"/>
    </location>
</feature>
<dbReference type="FunFam" id="1.10.510.10:FF:001091">
    <property type="entry name" value="STE family protein kinase"/>
    <property type="match status" value="1"/>
</dbReference>
<feature type="domain" description="Rho-GAP" evidence="11">
    <location>
        <begin position="711"/>
        <end position="925"/>
    </location>
</feature>
<accession>A0A9W6X9D9</accession>
<dbReference type="SUPFAM" id="SSF48350">
    <property type="entry name" value="GTPase activation domain, GAP"/>
    <property type="match status" value="1"/>
</dbReference>
<keyword evidence="6" id="KW-0067">ATP-binding</keyword>
<feature type="region of interest" description="Disordered" evidence="9">
    <location>
        <begin position="1152"/>
        <end position="1172"/>
    </location>
</feature>
<feature type="region of interest" description="Disordered" evidence="9">
    <location>
        <begin position="470"/>
        <end position="564"/>
    </location>
</feature>
<evidence type="ECO:0000256" key="4">
    <source>
        <dbReference type="ARBA" id="ARBA00022741"/>
    </source>
</evidence>